<dbReference type="Proteomes" id="UP000037784">
    <property type="component" value="Unassembled WGS sequence"/>
</dbReference>
<proteinExistence type="predicted"/>
<name>A0A0N0RFC7_9CHLR</name>
<dbReference type="AlphaFoldDB" id="A0A0N0RFC7"/>
<accession>A0A0N0RFC7</accession>
<keyword evidence="2" id="KW-1185">Reference proteome</keyword>
<evidence type="ECO:0000313" key="1">
    <source>
        <dbReference type="EMBL" id="GAP62308.1"/>
    </source>
</evidence>
<dbReference type="EMBL" id="BBZA01000044">
    <property type="protein sequence ID" value="GAP62308.1"/>
    <property type="molecule type" value="Genomic_DNA"/>
</dbReference>
<dbReference type="InParanoid" id="A0A0N0RFC7"/>
<organism evidence="1 2">
    <name type="scientific">Ardenticatena maritima</name>
    <dbReference type="NCBI Taxonomy" id="872965"/>
    <lineage>
        <taxon>Bacteria</taxon>
        <taxon>Bacillati</taxon>
        <taxon>Chloroflexota</taxon>
        <taxon>Ardenticatenia</taxon>
        <taxon>Ardenticatenales</taxon>
        <taxon>Ardenticatenaceae</taxon>
        <taxon>Ardenticatena</taxon>
    </lineage>
</organism>
<comment type="caution">
    <text evidence="1">The sequence shown here is derived from an EMBL/GenBank/DDBJ whole genome shotgun (WGS) entry which is preliminary data.</text>
</comment>
<evidence type="ECO:0000313" key="2">
    <source>
        <dbReference type="Proteomes" id="UP000037784"/>
    </source>
</evidence>
<protein>
    <submittedName>
        <fullName evidence="1">Uncharacterized protein</fullName>
    </submittedName>
</protein>
<reference evidence="1 2" key="1">
    <citation type="journal article" date="2015" name="Genome Announc.">
        <title>Draft Genome Sequence of a Heterotrophic Facultative Anaerobic Thermophilic Bacterium, Ardenticatena maritima Strain 110ST.</title>
        <authorList>
            <person name="Kawaichi S."/>
            <person name="Yoshida T."/>
            <person name="Sako Y."/>
            <person name="Nakamura R."/>
        </authorList>
    </citation>
    <scope>NUCLEOTIDE SEQUENCE [LARGE SCALE GENOMIC DNA]</scope>
    <source>
        <strain evidence="1 2">110S</strain>
    </source>
</reference>
<reference evidence="2" key="2">
    <citation type="submission" date="2015-08" db="EMBL/GenBank/DDBJ databases">
        <title>Draft Genome Sequence of a Heterotrophic Facultative Anaerobic Bacterium Ardenticatena maritima Strain 110S.</title>
        <authorList>
            <person name="Kawaichi S."/>
            <person name="Yoshida T."/>
            <person name="Sako Y."/>
            <person name="Nakamura R."/>
        </authorList>
    </citation>
    <scope>NUCLEOTIDE SEQUENCE [LARGE SCALE GENOMIC DNA]</scope>
    <source>
        <strain evidence="2">110S</strain>
    </source>
</reference>
<sequence length="54" mass="6133">MYGGGLRIKRKKPALCGLQRQRIPCGSNTAESAFQIMPRETGFPFQYPLRIEYG</sequence>
<gene>
    <name evidence="1" type="ORF">ARMA_0731</name>
</gene>